<proteinExistence type="predicted"/>
<dbReference type="OrthoDB" id="2486979at2759"/>
<feature type="compositionally biased region" description="Polar residues" evidence="1">
    <location>
        <begin position="147"/>
        <end position="173"/>
    </location>
</feature>
<name>A0A9N8YNP7_9GLOM</name>
<organism evidence="2 3">
    <name type="scientific">Diversispora eburnea</name>
    <dbReference type="NCBI Taxonomy" id="1213867"/>
    <lineage>
        <taxon>Eukaryota</taxon>
        <taxon>Fungi</taxon>
        <taxon>Fungi incertae sedis</taxon>
        <taxon>Mucoromycota</taxon>
        <taxon>Glomeromycotina</taxon>
        <taxon>Glomeromycetes</taxon>
        <taxon>Diversisporales</taxon>
        <taxon>Diversisporaceae</taxon>
        <taxon>Diversispora</taxon>
    </lineage>
</organism>
<evidence type="ECO:0000256" key="1">
    <source>
        <dbReference type="SAM" id="MobiDB-lite"/>
    </source>
</evidence>
<comment type="caution">
    <text evidence="2">The sequence shown here is derived from an EMBL/GenBank/DDBJ whole genome shotgun (WGS) entry which is preliminary data.</text>
</comment>
<feature type="compositionally biased region" description="Basic and acidic residues" evidence="1">
    <location>
        <begin position="174"/>
        <end position="184"/>
    </location>
</feature>
<evidence type="ECO:0000313" key="2">
    <source>
        <dbReference type="EMBL" id="CAG8436394.1"/>
    </source>
</evidence>
<feature type="region of interest" description="Disordered" evidence="1">
    <location>
        <begin position="131"/>
        <end position="197"/>
    </location>
</feature>
<sequence>MSAKQSPEEDQLELIELVIGSNTLDKSLLNLVMNFTTTEKQTYCLLECTRDSRKSIIQNRETISSEIWLKISKFVENHDKKELDFNTLSLDPSLLITFAPKTPKDLDNEPKTEAFSSSPLILEDSVKNLQSSSKQKLSDKSQETEETPNVSAISASKSPEETPNVSNVSAGKSSETKRKSEKQLSKSNKRTKKYTKQSEIEGTSIMTYPVKENSHTTLIWNFAISPQNYYSHQSQQEITIPNIQEIPIIQEISDIQGMSNIQETMSNFPDFQEDLFTAPGFNNTTTEVDNSEKTIDSNDPHSHGFYEDDCN</sequence>
<feature type="compositionally biased region" description="Basic and acidic residues" evidence="1">
    <location>
        <begin position="290"/>
        <end position="311"/>
    </location>
</feature>
<evidence type="ECO:0000313" key="3">
    <source>
        <dbReference type="Proteomes" id="UP000789706"/>
    </source>
</evidence>
<dbReference type="EMBL" id="CAJVPK010000038">
    <property type="protein sequence ID" value="CAG8436394.1"/>
    <property type="molecule type" value="Genomic_DNA"/>
</dbReference>
<dbReference type="AlphaFoldDB" id="A0A9N8YNP7"/>
<reference evidence="2" key="1">
    <citation type="submission" date="2021-06" db="EMBL/GenBank/DDBJ databases">
        <authorList>
            <person name="Kallberg Y."/>
            <person name="Tangrot J."/>
            <person name="Rosling A."/>
        </authorList>
    </citation>
    <scope>NUCLEOTIDE SEQUENCE</scope>
    <source>
        <strain evidence="2">AZ414A</strain>
    </source>
</reference>
<feature type="region of interest" description="Disordered" evidence="1">
    <location>
        <begin position="284"/>
        <end position="311"/>
    </location>
</feature>
<gene>
    <name evidence="2" type="ORF">DEBURN_LOCUS1012</name>
</gene>
<keyword evidence="3" id="KW-1185">Reference proteome</keyword>
<protein>
    <submittedName>
        <fullName evidence="2">3828_t:CDS:1</fullName>
    </submittedName>
</protein>
<accession>A0A9N8YNP7</accession>
<dbReference type="Proteomes" id="UP000789706">
    <property type="component" value="Unassembled WGS sequence"/>
</dbReference>